<proteinExistence type="predicted"/>
<evidence type="ECO:0000313" key="1">
    <source>
        <dbReference type="EMBL" id="KJH41211.1"/>
    </source>
</evidence>
<dbReference type="AlphaFoldDB" id="A0A0D8XFT1"/>
<dbReference type="EMBL" id="KN716878">
    <property type="protein sequence ID" value="KJH41211.1"/>
    <property type="molecule type" value="Genomic_DNA"/>
</dbReference>
<reference evidence="2" key="2">
    <citation type="journal article" date="2016" name="Sci. Rep.">
        <title>Dictyocaulus viviparus genome, variome and transcriptome elucidate lungworm biology and support future intervention.</title>
        <authorList>
            <person name="McNulty S.N."/>
            <person name="Strube C."/>
            <person name="Rosa B.A."/>
            <person name="Martin J.C."/>
            <person name="Tyagi R."/>
            <person name="Choi Y.J."/>
            <person name="Wang Q."/>
            <person name="Hallsworth Pepin K."/>
            <person name="Zhang X."/>
            <person name="Ozersky P."/>
            <person name="Wilson R.K."/>
            <person name="Sternberg P.W."/>
            <person name="Gasser R.B."/>
            <person name="Mitreva M."/>
        </authorList>
    </citation>
    <scope>NUCLEOTIDE SEQUENCE [LARGE SCALE GENOMIC DNA]</scope>
    <source>
        <strain evidence="2">HannoverDv2000</strain>
    </source>
</reference>
<gene>
    <name evidence="1" type="ORF">DICVIV_12812</name>
</gene>
<accession>A0A0D8XFT1</accession>
<name>A0A0D8XFT1_DICVI</name>
<dbReference type="Proteomes" id="UP000053766">
    <property type="component" value="Unassembled WGS sequence"/>
</dbReference>
<sequence length="132" mass="15098">MNNPPIKVWFRRKRVFFYRFNHRYRIIVELLRLDLSPVLNSSNSYDSESFKLELSTTSPQIIRDSLPPSPRCTTPKSSGIGQILKVCNNFSDNLQQLSLSENSPRSLCTPGRDGDALLLHLFTVICSSYNMS</sequence>
<evidence type="ECO:0000313" key="2">
    <source>
        <dbReference type="Proteomes" id="UP000053766"/>
    </source>
</evidence>
<reference evidence="1 2" key="1">
    <citation type="submission" date="2013-11" db="EMBL/GenBank/DDBJ databases">
        <title>Draft genome of the bovine lungworm Dictyocaulus viviparus.</title>
        <authorList>
            <person name="Mitreva M."/>
        </authorList>
    </citation>
    <scope>NUCLEOTIDE SEQUENCE [LARGE SCALE GENOMIC DNA]</scope>
    <source>
        <strain evidence="1 2">HannoverDv2000</strain>
    </source>
</reference>
<protein>
    <submittedName>
        <fullName evidence="1">Uncharacterized protein</fullName>
    </submittedName>
</protein>
<organism evidence="1 2">
    <name type="scientific">Dictyocaulus viviparus</name>
    <name type="common">Bovine lungworm</name>
    <dbReference type="NCBI Taxonomy" id="29172"/>
    <lineage>
        <taxon>Eukaryota</taxon>
        <taxon>Metazoa</taxon>
        <taxon>Ecdysozoa</taxon>
        <taxon>Nematoda</taxon>
        <taxon>Chromadorea</taxon>
        <taxon>Rhabditida</taxon>
        <taxon>Rhabditina</taxon>
        <taxon>Rhabditomorpha</taxon>
        <taxon>Strongyloidea</taxon>
        <taxon>Metastrongylidae</taxon>
        <taxon>Dictyocaulus</taxon>
    </lineage>
</organism>
<keyword evidence="2" id="KW-1185">Reference proteome</keyword>